<dbReference type="PANTHER" id="PTHR43464">
    <property type="entry name" value="METHYLTRANSFERASE"/>
    <property type="match status" value="1"/>
</dbReference>
<evidence type="ECO:0000256" key="3">
    <source>
        <dbReference type="ARBA" id="ARBA00022691"/>
    </source>
</evidence>
<dbReference type="SUPFAM" id="SSF53335">
    <property type="entry name" value="S-adenosyl-L-methionine-dependent methyltransferases"/>
    <property type="match status" value="1"/>
</dbReference>
<proteinExistence type="predicted"/>
<evidence type="ECO:0000259" key="4">
    <source>
        <dbReference type="Pfam" id="PF13649"/>
    </source>
</evidence>
<reference evidence="5 6" key="1">
    <citation type="submission" date="2018-08" db="EMBL/GenBank/DDBJ databases">
        <title>Genomic Encyclopedia of Type Strains, Phase III (KMG-III): the genomes of soil and plant-associated and newly described type strains.</title>
        <authorList>
            <person name="Whitman W."/>
        </authorList>
    </citation>
    <scope>NUCLEOTIDE SEQUENCE [LARGE SCALE GENOMIC DNA]</scope>
    <source>
        <strain evidence="5 6">CGMCC 1.10966</strain>
    </source>
</reference>
<dbReference type="Gene3D" id="3.40.50.150">
    <property type="entry name" value="Vaccinia Virus protein VP39"/>
    <property type="match status" value="1"/>
</dbReference>
<dbReference type="GO" id="GO:0032259">
    <property type="term" value="P:methylation"/>
    <property type="evidence" value="ECO:0007669"/>
    <property type="project" value="UniProtKB-KW"/>
</dbReference>
<dbReference type="EMBL" id="QTTN01000036">
    <property type="protein sequence ID" value="REE68763.1"/>
    <property type="molecule type" value="Genomic_DNA"/>
</dbReference>
<keyword evidence="2 5" id="KW-0808">Transferase</keyword>
<comment type="caution">
    <text evidence="5">The sequence shown here is derived from an EMBL/GenBank/DDBJ whole genome shotgun (WGS) entry which is preliminary data.</text>
</comment>
<dbReference type="CDD" id="cd02440">
    <property type="entry name" value="AdoMet_MTases"/>
    <property type="match status" value="1"/>
</dbReference>
<evidence type="ECO:0000256" key="1">
    <source>
        <dbReference type="ARBA" id="ARBA00022603"/>
    </source>
</evidence>
<accession>A0A3D9R214</accession>
<gene>
    <name evidence="5" type="ORF">A8990_13629</name>
</gene>
<dbReference type="Pfam" id="PF13649">
    <property type="entry name" value="Methyltransf_25"/>
    <property type="match status" value="1"/>
</dbReference>
<feature type="domain" description="Methyltransferase" evidence="4">
    <location>
        <begin position="47"/>
        <end position="143"/>
    </location>
</feature>
<dbReference type="InterPro" id="IPR029063">
    <property type="entry name" value="SAM-dependent_MTases_sf"/>
</dbReference>
<dbReference type="PANTHER" id="PTHR43464:SF19">
    <property type="entry name" value="UBIQUINONE BIOSYNTHESIS O-METHYLTRANSFERASE, MITOCHONDRIAL"/>
    <property type="match status" value="1"/>
</dbReference>
<keyword evidence="1 5" id="KW-0489">Methyltransferase</keyword>
<dbReference type="GO" id="GO:0008168">
    <property type="term" value="F:methyltransferase activity"/>
    <property type="evidence" value="ECO:0007669"/>
    <property type="project" value="UniProtKB-KW"/>
</dbReference>
<keyword evidence="6" id="KW-1185">Reference proteome</keyword>
<dbReference type="Proteomes" id="UP000256304">
    <property type="component" value="Unassembled WGS sequence"/>
</dbReference>
<name>A0A3D9R214_9BACL</name>
<evidence type="ECO:0000313" key="5">
    <source>
        <dbReference type="EMBL" id="REE68763.1"/>
    </source>
</evidence>
<evidence type="ECO:0000256" key="2">
    <source>
        <dbReference type="ARBA" id="ARBA00022679"/>
    </source>
</evidence>
<dbReference type="OrthoDB" id="9810615at2"/>
<keyword evidence="3" id="KW-0949">S-adenosyl-L-methionine</keyword>
<organism evidence="5 6">
    <name type="scientific">Paenibacillus taihuensis</name>
    <dbReference type="NCBI Taxonomy" id="1156355"/>
    <lineage>
        <taxon>Bacteria</taxon>
        <taxon>Bacillati</taxon>
        <taxon>Bacillota</taxon>
        <taxon>Bacilli</taxon>
        <taxon>Bacillales</taxon>
        <taxon>Paenibacillaceae</taxon>
        <taxon>Paenibacillus</taxon>
    </lineage>
</organism>
<dbReference type="InterPro" id="IPR041698">
    <property type="entry name" value="Methyltransf_25"/>
</dbReference>
<evidence type="ECO:0000313" key="6">
    <source>
        <dbReference type="Proteomes" id="UP000256304"/>
    </source>
</evidence>
<protein>
    <submittedName>
        <fullName evidence="5">Methyltransferase family protein</fullName>
    </submittedName>
</protein>
<dbReference type="RefSeq" id="WP_116191524.1">
    <property type="nucleotide sequence ID" value="NZ_QTTN01000036.1"/>
</dbReference>
<sequence>MDDHVDIVKRFYDDTVHYEWHRLDRHKIEFELTKRYLDRYLKLKDRVLDLGGGPGNYSLYLAELGCDVTLADLSPKNIEFAQNKAQELGLPLHATCADSRDLSAFEDESFDHILCMGPMYHLQDEHDRMKTINECLSKLTRNGTLFVSFVSSFSFVWDYLLRDPSLILLEERKSELHIIRDDVNFAGHGFTENFYIRPKDVLPFFEKFEVEKLHLVNCESFLYLREPELLAQPAEVVTAWLDLAEQVCEREDLMSVAEHLMYIGRKG</sequence>
<dbReference type="AlphaFoldDB" id="A0A3D9R214"/>